<name>A0A2P2QG16_RHIMU</name>
<organism evidence="1">
    <name type="scientific">Rhizophora mucronata</name>
    <name type="common">Asiatic mangrove</name>
    <dbReference type="NCBI Taxonomy" id="61149"/>
    <lineage>
        <taxon>Eukaryota</taxon>
        <taxon>Viridiplantae</taxon>
        <taxon>Streptophyta</taxon>
        <taxon>Embryophyta</taxon>
        <taxon>Tracheophyta</taxon>
        <taxon>Spermatophyta</taxon>
        <taxon>Magnoliopsida</taxon>
        <taxon>eudicotyledons</taxon>
        <taxon>Gunneridae</taxon>
        <taxon>Pentapetalae</taxon>
        <taxon>rosids</taxon>
        <taxon>fabids</taxon>
        <taxon>Malpighiales</taxon>
        <taxon>Rhizophoraceae</taxon>
        <taxon>Rhizophora</taxon>
    </lineage>
</organism>
<reference evidence="1" key="1">
    <citation type="submission" date="2018-02" db="EMBL/GenBank/DDBJ databases">
        <title>Rhizophora mucronata_Transcriptome.</title>
        <authorList>
            <person name="Meera S.P."/>
            <person name="Sreeshan A."/>
            <person name="Augustine A."/>
        </authorList>
    </citation>
    <scope>NUCLEOTIDE SEQUENCE</scope>
    <source>
        <tissue evidence="1">Leaf</tissue>
    </source>
</reference>
<dbReference type="AlphaFoldDB" id="A0A2P2QG16"/>
<accession>A0A2P2QG16</accession>
<evidence type="ECO:0000313" key="1">
    <source>
        <dbReference type="EMBL" id="MBX66000.1"/>
    </source>
</evidence>
<protein>
    <submittedName>
        <fullName evidence="1">Uncharacterized protein</fullName>
    </submittedName>
</protein>
<proteinExistence type="predicted"/>
<sequence>MLDIYHTFLTRVSALILV</sequence>
<dbReference type="EMBL" id="GGEC01085516">
    <property type="protein sequence ID" value="MBX66000.1"/>
    <property type="molecule type" value="Transcribed_RNA"/>
</dbReference>